<organism evidence="1 2">
    <name type="scientific">Portunus trituberculatus</name>
    <name type="common">Swimming crab</name>
    <name type="synonym">Neptunus trituberculatus</name>
    <dbReference type="NCBI Taxonomy" id="210409"/>
    <lineage>
        <taxon>Eukaryota</taxon>
        <taxon>Metazoa</taxon>
        <taxon>Ecdysozoa</taxon>
        <taxon>Arthropoda</taxon>
        <taxon>Crustacea</taxon>
        <taxon>Multicrustacea</taxon>
        <taxon>Malacostraca</taxon>
        <taxon>Eumalacostraca</taxon>
        <taxon>Eucarida</taxon>
        <taxon>Decapoda</taxon>
        <taxon>Pleocyemata</taxon>
        <taxon>Brachyura</taxon>
        <taxon>Eubrachyura</taxon>
        <taxon>Portunoidea</taxon>
        <taxon>Portunidae</taxon>
        <taxon>Portuninae</taxon>
        <taxon>Portunus</taxon>
    </lineage>
</organism>
<evidence type="ECO:0000313" key="2">
    <source>
        <dbReference type="Proteomes" id="UP000324222"/>
    </source>
</evidence>
<sequence length="93" mass="10451">MKREGEEKQEAVAMSIISKAVPVPDGKYVHSLVLPNDTLVLQITLVANQDHRDVFSVLEISYMRGCDAASQPATSHILFRKTVGLWQHKHQKL</sequence>
<name>A0A5B7EN63_PORTR</name>
<reference evidence="1 2" key="1">
    <citation type="submission" date="2019-05" db="EMBL/GenBank/DDBJ databases">
        <title>Another draft genome of Portunus trituberculatus and its Hox gene families provides insights of decapod evolution.</title>
        <authorList>
            <person name="Jeong J.-H."/>
            <person name="Song I."/>
            <person name="Kim S."/>
            <person name="Choi T."/>
            <person name="Kim D."/>
            <person name="Ryu S."/>
            <person name="Kim W."/>
        </authorList>
    </citation>
    <scope>NUCLEOTIDE SEQUENCE [LARGE SCALE GENOMIC DNA]</scope>
    <source>
        <tissue evidence="1">Muscle</tissue>
    </source>
</reference>
<comment type="caution">
    <text evidence="1">The sequence shown here is derived from an EMBL/GenBank/DDBJ whole genome shotgun (WGS) entry which is preliminary data.</text>
</comment>
<dbReference type="EMBL" id="VSRR010003127">
    <property type="protein sequence ID" value="MPC34768.1"/>
    <property type="molecule type" value="Genomic_DNA"/>
</dbReference>
<gene>
    <name evidence="1" type="ORF">E2C01_028169</name>
</gene>
<keyword evidence="2" id="KW-1185">Reference proteome</keyword>
<dbReference type="Proteomes" id="UP000324222">
    <property type="component" value="Unassembled WGS sequence"/>
</dbReference>
<dbReference type="AlphaFoldDB" id="A0A5B7EN63"/>
<accession>A0A5B7EN63</accession>
<proteinExistence type="predicted"/>
<protein>
    <submittedName>
        <fullName evidence="1">Uncharacterized protein</fullName>
    </submittedName>
</protein>
<evidence type="ECO:0000313" key="1">
    <source>
        <dbReference type="EMBL" id="MPC34768.1"/>
    </source>
</evidence>